<gene>
    <name evidence="4" type="primary">LOC100370833</name>
</gene>
<dbReference type="PANTHER" id="PTHR31996">
    <property type="entry name" value="COILED-COIL DOMAIN-CONTAINING PROTEIN 115"/>
    <property type="match status" value="1"/>
</dbReference>
<reference evidence="4" key="1">
    <citation type="submission" date="2025-08" db="UniProtKB">
        <authorList>
            <consortium name="RefSeq"/>
        </authorList>
    </citation>
    <scope>IDENTIFICATION</scope>
    <source>
        <tissue evidence="4">Testes</tissue>
    </source>
</reference>
<dbReference type="PANTHER" id="PTHR31996:SF2">
    <property type="entry name" value="COILED-COIL DOMAIN-CONTAINING PROTEIN 115"/>
    <property type="match status" value="1"/>
</dbReference>
<dbReference type="RefSeq" id="XP_002742367.1">
    <property type="nucleotide sequence ID" value="XM_002742321.2"/>
</dbReference>
<sequence>MEDICKRLDELVVQYFSALEKLTDTREQLQTLMKEGYFRLSKARYSMGNKAVSSLQYDANKMKALATITVSQDDDIPRFEVVRKKAATTRRKSSTSEDEHRSNIGTSEVRKRKGGDEVSAIKLKDMTLDDDEETIADPLRWFGVLVPGTLRQGQMSFIGAVEVSVELVNLQSELLTIQLKYKELLMKKRELMKKGEAVENTNSVDQDVK</sequence>
<protein>
    <recommendedName>
        <fullName evidence="1">Vacuolar ATPase assembly protein VMA22</fullName>
    </recommendedName>
</protein>
<accession>A0ABM0H1V8</accession>
<dbReference type="Proteomes" id="UP000694865">
    <property type="component" value="Unplaced"/>
</dbReference>
<feature type="region of interest" description="Disordered" evidence="2">
    <location>
        <begin position="87"/>
        <end position="112"/>
    </location>
</feature>
<dbReference type="GeneID" id="100370833"/>
<dbReference type="Gene3D" id="1.10.287.3240">
    <property type="match status" value="1"/>
</dbReference>
<evidence type="ECO:0000313" key="3">
    <source>
        <dbReference type="Proteomes" id="UP000694865"/>
    </source>
</evidence>
<proteinExistence type="predicted"/>
<dbReference type="Pfam" id="PF21730">
    <property type="entry name" value="Vma22_CCDC115"/>
    <property type="match status" value="1"/>
</dbReference>
<evidence type="ECO:0000256" key="1">
    <source>
        <dbReference type="ARBA" id="ARBA00093634"/>
    </source>
</evidence>
<keyword evidence="3" id="KW-1185">Reference proteome</keyword>
<dbReference type="InterPro" id="IPR040357">
    <property type="entry name" value="Vma22/CCDC115"/>
</dbReference>
<name>A0ABM0H1V8_SACKO</name>
<evidence type="ECO:0000256" key="2">
    <source>
        <dbReference type="SAM" id="MobiDB-lite"/>
    </source>
</evidence>
<organism evidence="3 4">
    <name type="scientific">Saccoglossus kowalevskii</name>
    <name type="common">Acorn worm</name>
    <dbReference type="NCBI Taxonomy" id="10224"/>
    <lineage>
        <taxon>Eukaryota</taxon>
        <taxon>Metazoa</taxon>
        <taxon>Hemichordata</taxon>
        <taxon>Enteropneusta</taxon>
        <taxon>Harrimaniidae</taxon>
        <taxon>Saccoglossus</taxon>
    </lineage>
</organism>
<evidence type="ECO:0000313" key="4">
    <source>
        <dbReference type="RefSeq" id="XP_002742367.1"/>
    </source>
</evidence>